<dbReference type="RefSeq" id="WP_270950966.1">
    <property type="nucleotide sequence ID" value="NZ_JAQGLA010000040.1"/>
</dbReference>
<name>A0ABT4V2J8_9PSEU</name>
<keyword evidence="1" id="KW-0812">Transmembrane</keyword>
<evidence type="ECO:0000313" key="4">
    <source>
        <dbReference type="Proteomes" id="UP001210380"/>
    </source>
</evidence>
<keyword evidence="1" id="KW-0472">Membrane</keyword>
<dbReference type="Pfam" id="PF11127">
    <property type="entry name" value="YgaP-like_TM"/>
    <property type="match status" value="1"/>
</dbReference>
<proteinExistence type="predicted"/>
<reference evidence="3 4" key="1">
    <citation type="submission" date="2022-11" db="EMBL/GenBank/DDBJ databases">
        <title>Draft genome sequence of Saccharopolyspora sp. WRP15-2 isolated from rhizosphere soils of wild rice in Thailand.</title>
        <authorList>
            <person name="Duangmal K."/>
            <person name="Kammanee S."/>
            <person name="Muangham S."/>
        </authorList>
    </citation>
    <scope>NUCLEOTIDE SEQUENCE [LARGE SCALE GENOMIC DNA]</scope>
    <source>
        <strain evidence="3 4">WRP15-2</strain>
    </source>
</reference>
<evidence type="ECO:0000256" key="1">
    <source>
        <dbReference type="SAM" id="Phobius"/>
    </source>
</evidence>
<organism evidence="3 4">
    <name type="scientific">Saccharopolyspora oryzae</name>
    <dbReference type="NCBI Taxonomy" id="2997343"/>
    <lineage>
        <taxon>Bacteria</taxon>
        <taxon>Bacillati</taxon>
        <taxon>Actinomycetota</taxon>
        <taxon>Actinomycetes</taxon>
        <taxon>Pseudonocardiales</taxon>
        <taxon>Pseudonocardiaceae</taxon>
        <taxon>Saccharopolyspora</taxon>
    </lineage>
</organism>
<evidence type="ECO:0000259" key="2">
    <source>
        <dbReference type="Pfam" id="PF11127"/>
    </source>
</evidence>
<keyword evidence="1" id="KW-1133">Transmembrane helix</keyword>
<evidence type="ECO:0000313" key="3">
    <source>
        <dbReference type="EMBL" id="MDA3628189.1"/>
    </source>
</evidence>
<feature type="domain" description="Inner membrane protein YgaP-like transmembrane" evidence="2">
    <location>
        <begin position="7"/>
        <end position="71"/>
    </location>
</feature>
<accession>A0ABT4V2J8</accession>
<protein>
    <submittedName>
        <fullName evidence="3">DUF2892 domain-containing protein</fullName>
    </submittedName>
</protein>
<dbReference type="InterPro" id="IPR021309">
    <property type="entry name" value="YgaP-like_TM"/>
</dbReference>
<dbReference type="EMBL" id="JAQGLA010000040">
    <property type="protein sequence ID" value="MDA3628189.1"/>
    <property type="molecule type" value="Genomic_DNA"/>
</dbReference>
<comment type="caution">
    <text evidence="3">The sequence shown here is derived from an EMBL/GenBank/DDBJ whole genome shotgun (WGS) entry which is preliminary data.</text>
</comment>
<dbReference type="Proteomes" id="UP001210380">
    <property type="component" value="Unassembled WGS sequence"/>
</dbReference>
<sequence>MRRPVLNITPPERVGRVVVGLAAILAGALLLTSTSGLLAIALDILLALAGADLAVTGALGHCPLYRSLGYTPASLEHRTP</sequence>
<keyword evidence="4" id="KW-1185">Reference proteome</keyword>
<feature type="transmembrane region" description="Helical" evidence="1">
    <location>
        <begin position="14"/>
        <end position="31"/>
    </location>
</feature>
<gene>
    <name evidence="3" type="ORF">OU415_22330</name>
</gene>